<organism evidence="13 14">
    <name type="scientific">Brevibacterium samyangense</name>
    <dbReference type="NCBI Taxonomy" id="366888"/>
    <lineage>
        <taxon>Bacteria</taxon>
        <taxon>Bacillati</taxon>
        <taxon>Actinomycetota</taxon>
        <taxon>Actinomycetes</taxon>
        <taxon>Micrococcales</taxon>
        <taxon>Brevibacteriaceae</taxon>
        <taxon>Brevibacterium</taxon>
    </lineage>
</organism>
<evidence type="ECO:0000256" key="11">
    <source>
        <dbReference type="ARBA" id="ARBA00038905"/>
    </source>
</evidence>
<dbReference type="Pfam" id="PF00293">
    <property type="entry name" value="NUDIX"/>
    <property type="match status" value="1"/>
</dbReference>
<keyword evidence="6" id="KW-0227">DNA damage</keyword>
<feature type="domain" description="Nudix hydrolase" evidence="12">
    <location>
        <begin position="3"/>
        <end position="126"/>
    </location>
</feature>
<evidence type="ECO:0000259" key="12">
    <source>
        <dbReference type="PROSITE" id="PS51462"/>
    </source>
</evidence>
<evidence type="ECO:0000313" key="14">
    <source>
        <dbReference type="Proteomes" id="UP001500755"/>
    </source>
</evidence>
<dbReference type="PANTHER" id="PTHR47707:SF1">
    <property type="entry name" value="NUDIX HYDROLASE FAMILY PROTEIN"/>
    <property type="match status" value="1"/>
</dbReference>
<evidence type="ECO:0000256" key="10">
    <source>
        <dbReference type="ARBA" id="ARBA00035861"/>
    </source>
</evidence>
<keyword evidence="8" id="KW-0460">Magnesium</keyword>
<sequence>MKKQINVVGAVIMANGEVLCAQRGPGALEGYWEFPGGKIEPGEQPEQALAREIREELECEVEVGEHVDTTSYEYDFGIVTLSTYYCTLLSGTPVLTEHADVRWLAPADMTTLEWAPADVPAVEKIIAAYAS</sequence>
<keyword evidence="9" id="KW-0234">DNA repair</keyword>
<evidence type="ECO:0000256" key="2">
    <source>
        <dbReference type="ARBA" id="ARBA00005582"/>
    </source>
</evidence>
<dbReference type="PROSITE" id="PS51462">
    <property type="entry name" value="NUDIX"/>
    <property type="match status" value="1"/>
</dbReference>
<evidence type="ECO:0000256" key="6">
    <source>
        <dbReference type="ARBA" id="ARBA00022763"/>
    </source>
</evidence>
<accession>A0ABP5EXK0</accession>
<proteinExistence type="inferred from homology"/>
<name>A0ABP5EXK0_9MICO</name>
<keyword evidence="14" id="KW-1185">Reference proteome</keyword>
<dbReference type="RefSeq" id="WP_344308647.1">
    <property type="nucleotide sequence ID" value="NZ_BAAANO010000014.1"/>
</dbReference>
<keyword evidence="4" id="KW-0235">DNA replication</keyword>
<evidence type="ECO:0000256" key="8">
    <source>
        <dbReference type="ARBA" id="ARBA00022842"/>
    </source>
</evidence>
<gene>
    <name evidence="13" type="ORF">GCM10009755_16220</name>
</gene>
<evidence type="ECO:0000313" key="13">
    <source>
        <dbReference type="EMBL" id="GAA2006779.1"/>
    </source>
</evidence>
<keyword evidence="7" id="KW-0378">Hydrolase</keyword>
<protein>
    <recommendedName>
        <fullName evidence="11">8-oxo-dGTP diphosphatase</fullName>
        <ecNumber evidence="11">3.6.1.55</ecNumber>
    </recommendedName>
</protein>
<reference evidence="14" key="1">
    <citation type="journal article" date="2019" name="Int. J. Syst. Evol. Microbiol.">
        <title>The Global Catalogue of Microorganisms (GCM) 10K type strain sequencing project: providing services to taxonomists for standard genome sequencing and annotation.</title>
        <authorList>
            <consortium name="The Broad Institute Genomics Platform"/>
            <consortium name="The Broad Institute Genome Sequencing Center for Infectious Disease"/>
            <person name="Wu L."/>
            <person name="Ma J."/>
        </authorList>
    </citation>
    <scope>NUCLEOTIDE SEQUENCE [LARGE SCALE GENOMIC DNA]</scope>
    <source>
        <strain evidence="14">JCM 14546</strain>
    </source>
</reference>
<dbReference type="CDD" id="cd03425">
    <property type="entry name" value="NUDIX_MutT_NudA_like"/>
    <property type="match status" value="1"/>
</dbReference>
<keyword evidence="3" id="KW-0515">Mutator protein</keyword>
<dbReference type="EC" id="3.6.1.55" evidence="11"/>
<keyword evidence="5" id="KW-0479">Metal-binding</keyword>
<evidence type="ECO:0000256" key="5">
    <source>
        <dbReference type="ARBA" id="ARBA00022723"/>
    </source>
</evidence>
<comment type="similarity">
    <text evidence="2">Belongs to the Nudix hydrolase family.</text>
</comment>
<evidence type="ECO:0000256" key="1">
    <source>
        <dbReference type="ARBA" id="ARBA00001946"/>
    </source>
</evidence>
<dbReference type="EMBL" id="BAAANO010000014">
    <property type="protein sequence ID" value="GAA2006779.1"/>
    <property type="molecule type" value="Genomic_DNA"/>
</dbReference>
<dbReference type="Proteomes" id="UP001500755">
    <property type="component" value="Unassembled WGS sequence"/>
</dbReference>
<dbReference type="PANTHER" id="PTHR47707">
    <property type="entry name" value="8-OXO-DGTP DIPHOSPHATASE"/>
    <property type="match status" value="1"/>
</dbReference>
<evidence type="ECO:0000256" key="3">
    <source>
        <dbReference type="ARBA" id="ARBA00022457"/>
    </source>
</evidence>
<comment type="caution">
    <text evidence="13">The sequence shown here is derived from an EMBL/GenBank/DDBJ whole genome shotgun (WGS) entry which is preliminary data.</text>
</comment>
<dbReference type="Gene3D" id="3.90.79.10">
    <property type="entry name" value="Nucleoside Triphosphate Pyrophosphohydrolase"/>
    <property type="match status" value="1"/>
</dbReference>
<dbReference type="PRINTS" id="PR00502">
    <property type="entry name" value="NUDIXFAMILY"/>
</dbReference>
<comment type="cofactor">
    <cofactor evidence="1">
        <name>Mg(2+)</name>
        <dbReference type="ChEBI" id="CHEBI:18420"/>
    </cofactor>
</comment>
<evidence type="ECO:0000256" key="4">
    <source>
        <dbReference type="ARBA" id="ARBA00022705"/>
    </source>
</evidence>
<dbReference type="InterPro" id="IPR047127">
    <property type="entry name" value="MutT-like"/>
</dbReference>
<dbReference type="InterPro" id="IPR015797">
    <property type="entry name" value="NUDIX_hydrolase-like_dom_sf"/>
</dbReference>
<evidence type="ECO:0000256" key="9">
    <source>
        <dbReference type="ARBA" id="ARBA00023204"/>
    </source>
</evidence>
<comment type="catalytic activity">
    <reaction evidence="10">
        <text>8-oxo-dGTP + H2O = 8-oxo-dGMP + diphosphate + H(+)</text>
        <dbReference type="Rhea" id="RHEA:31575"/>
        <dbReference type="ChEBI" id="CHEBI:15377"/>
        <dbReference type="ChEBI" id="CHEBI:15378"/>
        <dbReference type="ChEBI" id="CHEBI:33019"/>
        <dbReference type="ChEBI" id="CHEBI:63224"/>
        <dbReference type="ChEBI" id="CHEBI:77896"/>
        <dbReference type="EC" id="3.6.1.55"/>
    </reaction>
</comment>
<dbReference type="InterPro" id="IPR000086">
    <property type="entry name" value="NUDIX_hydrolase_dom"/>
</dbReference>
<dbReference type="SUPFAM" id="SSF55811">
    <property type="entry name" value="Nudix"/>
    <property type="match status" value="1"/>
</dbReference>
<dbReference type="InterPro" id="IPR020476">
    <property type="entry name" value="Nudix_hydrolase"/>
</dbReference>
<evidence type="ECO:0000256" key="7">
    <source>
        <dbReference type="ARBA" id="ARBA00022801"/>
    </source>
</evidence>